<dbReference type="InterPro" id="IPR051790">
    <property type="entry name" value="Cytochrome_c-biogenesis_DsbD"/>
</dbReference>
<reference evidence="8 9" key="1">
    <citation type="submission" date="2018-12" db="EMBL/GenBank/DDBJ databases">
        <title>Draft genome sequence of Embleya hyalina NBRC 13850T.</title>
        <authorList>
            <person name="Komaki H."/>
            <person name="Hosoyama A."/>
            <person name="Kimura A."/>
            <person name="Ichikawa N."/>
            <person name="Tamura T."/>
        </authorList>
    </citation>
    <scope>NUCLEOTIDE SEQUENCE [LARGE SCALE GENOMIC DNA]</scope>
    <source>
        <strain evidence="8 9">NBRC 13850</strain>
    </source>
</reference>
<keyword evidence="4 6" id="KW-1133">Transmembrane helix</keyword>
<feature type="transmembrane region" description="Helical" evidence="6">
    <location>
        <begin position="134"/>
        <end position="158"/>
    </location>
</feature>
<organism evidence="8 9">
    <name type="scientific">Embleya hyalina</name>
    <dbReference type="NCBI Taxonomy" id="516124"/>
    <lineage>
        <taxon>Bacteria</taxon>
        <taxon>Bacillati</taxon>
        <taxon>Actinomycetota</taxon>
        <taxon>Actinomycetes</taxon>
        <taxon>Kitasatosporales</taxon>
        <taxon>Streptomycetaceae</taxon>
        <taxon>Embleya</taxon>
    </lineage>
</organism>
<dbReference type="PANTHER" id="PTHR31272">
    <property type="entry name" value="CYTOCHROME C-TYPE BIOGENESIS PROTEIN HI_1454-RELATED"/>
    <property type="match status" value="1"/>
</dbReference>
<feature type="transmembrane region" description="Helical" evidence="6">
    <location>
        <begin position="212"/>
        <end position="233"/>
    </location>
</feature>
<protein>
    <submittedName>
        <fullName evidence="8">Cytochrome C biogenesis protein CcdA</fullName>
    </submittedName>
</protein>
<dbReference type="Pfam" id="PF02683">
    <property type="entry name" value="DsbD_TM"/>
    <property type="match status" value="1"/>
</dbReference>
<evidence type="ECO:0000313" key="8">
    <source>
        <dbReference type="EMBL" id="GCD98954.1"/>
    </source>
</evidence>
<evidence type="ECO:0000256" key="4">
    <source>
        <dbReference type="ARBA" id="ARBA00022989"/>
    </source>
</evidence>
<keyword evidence="9" id="KW-1185">Reference proteome</keyword>
<feature type="transmembrane region" description="Helical" evidence="6">
    <location>
        <begin position="178"/>
        <end position="200"/>
    </location>
</feature>
<comment type="subcellular location">
    <subcellularLocation>
        <location evidence="1">Membrane</location>
        <topology evidence="1">Multi-pass membrane protein</topology>
    </subcellularLocation>
</comment>
<evidence type="ECO:0000259" key="7">
    <source>
        <dbReference type="Pfam" id="PF02683"/>
    </source>
</evidence>
<dbReference type="EMBL" id="BIFH01000030">
    <property type="protein sequence ID" value="GCD98954.1"/>
    <property type="molecule type" value="Genomic_DNA"/>
</dbReference>
<evidence type="ECO:0000256" key="1">
    <source>
        <dbReference type="ARBA" id="ARBA00004141"/>
    </source>
</evidence>
<dbReference type="Proteomes" id="UP000286931">
    <property type="component" value="Unassembled WGS sequence"/>
</dbReference>
<name>A0A401YWH9_9ACTN</name>
<evidence type="ECO:0000313" key="9">
    <source>
        <dbReference type="Proteomes" id="UP000286931"/>
    </source>
</evidence>
<sequence length="251" mass="26545">MLVAAEGINNTVYTGSLVAALPIALLAGLISFFSPCVLPLVPGYLSYVTGISGADLKDARRGRLFLGALLFVLGFTAVFVSTGAAFGYFGQTLAEHQATLTKIFGAVTIVLGLSFMGVLPGLQREFRVHQRPAVGLVGAPLLGIVFGLGWTPCIGPTLSAVLTLSTSEASANRGALLTVAYCIGLGVPFLLTAVAFRKALGAFGWVKKHYVWVMRLGGGMLVLLGVLMLSGAWDHMMREMQSWARQYTIGF</sequence>
<comment type="caution">
    <text evidence="8">The sequence shown here is derived from an EMBL/GenBank/DDBJ whole genome shotgun (WGS) entry which is preliminary data.</text>
</comment>
<dbReference type="RefSeq" id="WP_126640811.1">
    <property type="nucleotide sequence ID" value="NZ_BIFH01000030.1"/>
</dbReference>
<accession>A0A401YWH9</accession>
<feature type="domain" description="Cytochrome C biogenesis protein transmembrane" evidence="7">
    <location>
        <begin position="18"/>
        <end position="206"/>
    </location>
</feature>
<keyword evidence="3 6" id="KW-0812">Transmembrane</keyword>
<evidence type="ECO:0000256" key="6">
    <source>
        <dbReference type="SAM" id="Phobius"/>
    </source>
</evidence>
<dbReference type="OrthoDB" id="9803065at2"/>
<evidence type="ECO:0000256" key="3">
    <source>
        <dbReference type="ARBA" id="ARBA00022692"/>
    </source>
</evidence>
<dbReference type="InterPro" id="IPR003834">
    <property type="entry name" value="Cyt_c_assmbl_TM_dom"/>
</dbReference>
<dbReference type="GO" id="GO:0016020">
    <property type="term" value="C:membrane"/>
    <property type="evidence" value="ECO:0007669"/>
    <property type="project" value="UniProtKB-SubCell"/>
</dbReference>
<evidence type="ECO:0000256" key="2">
    <source>
        <dbReference type="ARBA" id="ARBA00006143"/>
    </source>
</evidence>
<evidence type="ECO:0000256" key="5">
    <source>
        <dbReference type="ARBA" id="ARBA00023136"/>
    </source>
</evidence>
<gene>
    <name evidence="8" type="ORF">EHYA_06666</name>
</gene>
<feature type="transmembrane region" description="Helical" evidence="6">
    <location>
        <begin position="65"/>
        <end position="91"/>
    </location>
</feature>
<dbReference type="GO" id="GO:0017004">
    <property type="term" value="P:cytochrome complex assembly"/>
    <property type="evidence" value="ECO:0007669"/>
    <property type="project" value="InterPro"/>
</dbReference>
<feature type="transmembrane region" description="Helical" evidence="6">
    <location>
        <begin position="103"/>
        <end position="122"/>
    </location>
</feature>
<proteinExistence type="inferred from homology"/>
<keyword evidence="5 6" id="KW-0472">Membrane</keyword>
<dbReference type="PANTHER" id="PTHR31272:SF4">
    <property type="entry name" value="CYTOCHROME C-TYPE BIOGENESIS PROTEIN HI_1454-RELATED"/>
    <property type="match status" value="1"/>
</dbReference>
<feature type="transmembrane region" description="Helical" evidence="6">
    <location>
        <begin position="20"/>
        <end position="45"/>
    </location>
</feature>
<comment type="similarity">
    <text evidence="2">Belongs to the DsbD family.</text>
</comment>
<dbReference type="AlphaFoldDB" id="A0A401YWH9"/>